<dbReference type="Gene3D" id="3.10.200.10">
    <property type="entry name" value="Alpha carbonic anhydrase"/>
    <property type="match status" value="1"/>
</dbReference>
<dbReference type="Proteomes" id="UP000036681">
    <property type="component" value="Unplaced"/>
</dbReference>
<dbReference type="Pfam" id="PF00194">
    <property type="entry name" value="Carb_anhydrase"/>
    <property type="match status" value="1"/>
</dbReference>
<dbReference type="SUPFAM" id="SSF51069">
    <property type="entry name" value="Carbonic anhydrase"/>
    <property type="match status" value="1"/>
</dbReference>
<dbReference type="InterPro" id="IPR036398">
    <property type="entry name" value="CA_dom_sf"/>
</dbReference>
<accession>A0A9J2PJJ5</accession>
<evidence type="ECO:0000259" key="1">
    <source>
        <dbReference type="Pfam" id="PF00194"/>
    </source>
</evidence>
<evidence type="ECO:0000313" key="2">
    <source>
        <dbReference type="Proteomes" id="UP000036681"/>
    </source>
</evidence>
<protein>
    <submittedName>
        <fullName evidence="3">Alpha-carbonic anhydrase domain-containing protein</fullName>
    </submittedName>
</protein>
<proteinExistence type="predicted"/>
<feature type="domain" description="Alpha-carbonic anhydrase" evidence="1">
    <location>
        <begin position="8"/>
        <end position="209"/>
    </location>
</feature>
<dbReference type="InterPro" id="IPR001148">
    <property type="entry name" value="CA_dom"/>
</dbReference>
<evidence type="ECO:0000313" key="3">
    <source>
        <dbReference type="WBParaSite" id="ALUE_0001018501-mRNA-1"/>
    </source>
</evidence>
<organism evidence="2 3">
    <name type="scientific">Ascaris lumbricoides</name>
    <name type="common">Giant roundworm</name>
    <dbReference type="NCBI Taxonomy" id="6252"/>
    <lineage>
        <taxon>Eukaryota</taxon>
        <taxon>Metazoa</taxon>
        <taxon>Ecdysozoa</taxon>
        <taxon>Nematoda</taxon>
        <taxon>Chromadorea</taxon>
        <taxon>Rhabditida</taxon>
        <taxon>Spirurina</taxon>
        <taxon>Ascaridomorpha</taxon>
        <taxon>Ascaridoidea</taxon>
        <taxon>Ascarididae</taxon>
        <taxon>Ascaris</taxon>
    </lineage>
</organism>
<dbReference type="WBParaSite" id="ALUE_0001018501-mRNA-1">
    <property type="protein sequence ID" value="ALUE_0001018501-mRNA-1"/>
    <property type="gene ID" value="ALUE_0001018501"/>
</dbReference>
<dbReference type="AlphaFoldDB" id="A0A9J2PJJ5"/>
<sequence>MFYLAGEQCDGGRLKSPCVIDGNDATYVDDKKVAFYVNGITGELHNLILNLHFSEGQLYFTGFSGTDTIPHVQYNGLIHRLSKIWFRFQYRMAGSEHRYVNDRILEENIGEIYMDFKQCTQENKTHHVIFASVLKQSPPTATDFHEYDDLFDRHRILRDSKYNEMQVNTKLSWDLFLPRDRRSAWAYNGSLPDGTCDGGVLYVIFKAPIFAKVKGNLLSYYSLSVQMARPIQGIPNKLYKYSSHHFDFGYRLSKKDIESCIAAMAAAKQTLEETTTRRTKTSTGDRFTQISTYLKSSY</sequence>
<name>A0A9J2PJJ5_ASCLU</name>
<keyword evidence="2" id="KW-1185">Reference proteome</keyword>
<reference evidence="3" key="1">
    <citation type="submission" date="2023-03" db="UniProtKB">
        <authorList>
            <consortium name="WormBaseParasite"/>
        </authorList>
    </citation>
    <scope>IDENTIFICATION</scope>
</reference>